<dbReference type="InterPro" id="IPR001478">
    <property type="entry name" value="PDZ"/>
</dbReference>
<dbReference type="Gene3D" id="2.30.42.10">
    <property type="match status" value="1"/>
</dbReference>
<sequence>MEQTALRPKPMPGRGAAGAGTGDTGGGAGRDGSGGGNGGGPGARCGSGRPRSHAARRRGRRLRATLLAMLLGTVLVLSGVGVGATGATVVGADGLAGVQRRAGFAGADVPSGSPGAPGSSRAPGLSVASGEGVAPAPASAPVVARLGVEVVDDHGPGALVAGVQVPGPGFSAGLVRGDVLLAFGETRTDTAADLARAALRARPGAEVTLTVRHRSGGFQQLTAVPGFVARTPGSGTAGVGTT</sequence>
<keyword evidence="2" id="KW-0812">Transmembrane</keyword>
<evidence type="ECO:0000313" key="5">
    <source>
        <dbReference type="Proteomes" id="UP001335325"/>
    </source>
</evidence>
<dbReference type="InterPro" id="IPR036034">
    <property type="entry name" value="PDZ_sf"/>
</dbReference>
<dbReference type="SMART" id="SM00228">
    <property type="entry name" value="PDZ"/>
    <property type="match status" value="1"/>
</dbReference>
<proteinExistence type="predicted"/>
<dbReference type="Proteomes" id="UP001335325">
    <property type="component" value="Chromosome"/>
</dbReference>
<dbReference type="Pfam" id="PF13180">
    <property type="entry name" value="PDZ_2"/>
    <property type="match status" value="1"/>
</dbReference>
<organism evidence="4 5">
    <name type="scientific">Streptomyces hirsutus</name>
    <dbReference type="NCBI Taxonomy" id="35620"/>
    <lineage>
        <taxon>Bacteria</taxon>
        <taxon>Bacillati</taxon>
        <taxon>Actinomycetota</taxon>
        <taxon>Actinomycetes</taxon>
        <taxon>Kitasatosporales</taxon>
        <taxon>Streptomycetaceae</taxon>
        <taxon>Streptomyces</taxon>
    </lineage>
</organism>
<keyword evidence="2" id="KW-1133">Transmembrane helix</keyword>
<reference evidence="4 5" key="1">
    <citation type="submission" date="2022-10" db="EMBL/GenBank/DDBJ databases">
        <title>The complete genomes of actinobacterial strains from the NBC collection.</title>
        <authorList>
            <person name="Joergensen T.S."/>
            <person name="Alvarez Arevalo M."/>
            <person name="Sterndorff E.B."/>
            <person name="Faurdal D."/>
            <person name="Vuksanovic O."/>
            <person name="Mourched A.-S."/>
            <person name="Charusanti P."/>
            <person name="Shaw S."/>
            <person name="Blin K."/>
            <person name="Weber T."/>
        </authorList>
    </citation>
    <scope>NUCLEOTIDE SEQUENCE [LARGE SCALE GENOMIC DNA]</scope>
    <source>
        <strain evidence="4 5">NBC 01753</strain>
    </source>
</reference>
<name>A0ABZ1GUC8_9ACTN</name>
<gene>
    <name evidence="4" type="ORF">OIE73_31390</name>
</gene>
<keyword evidence="5" id="KW-1185">Reference proteome</keyword>
<protein>
    <submittedName>
        <fullName evidence="4">PDZ domain-containing protein</fullName>
    </submittedName>
</protein>
<dbReference type="EMBL" id="CP109134">
    <property type="protein sequence ID" value="WSD09793.1"/>
    <property type="molecule type" value="Genomic_DNA"/>
</dbReference>
<feature type="region of interest" description="Disordered" evidence="1">
    <location>
        <begin position="108"/>
        <end position="128"/>
    </location>
</feature>
<evidence type="ECO:0000256" key="1">
    <source>
        <dbReference type="SAM" id="MobiDB-lite"/>
    </source>
</evidence>
<dbReference type="SUPFAM" id="SSF50156">
    <property type="entry name" value="PDZ domain-like"/>
    <property type="match status" value="1"/>
</dbReference>
<feature type="domain" description="PDZ" evidence="3">
    <location>
        <begin position="144"/>
        <end position="215"/>
    </location>
</feature>
<accession>A0ABZ1GUC8</accession>
<feature type="compositionally biased region" description="Gly residues" evidence="1">
    <location>
        <begin position="15"/>
        <end position="45"/>
    </location>
</feature>
<evidence type="ECO:0000313" key="4">
    <source>
        <dbReference type="EMBL" id="WSD09793.1"/>
    </source>
</evidence>
<keyword evidence="2" id="KW-0472">Membrane</keyword>
<feature type="region of interest" description="Disordered" evidence="1">
    <location>
        <begin position="1"/>
        <end position="58"/>
    </location>
</feature>
<feature type="transmembrane region" description="Helical" evidence="2">
    <location>
        <begin position="66"/>
        <end position="92"/>
    </location>
</feature>
<evidence type="ECO:0000256" key="2">
    <source>
        <dbReference type="SAM" id="Phobius"/>
    </source>
</evidence>
<evidence type="ECO:0000259" key="3">
    <source>
        <dbReference type="SMART" id="SM00228"/>
    </source>
</evidence>